<dbReference type="Gene3D" id="1.20.120.530">
    <property type="entry name" value="GntR ligand-binding domain-like"/>
    <property type="match status" value="1"/>
</dbReference>
<dbReference type="AlphaFoldDB" id="A0A1X6YF29"/>
<evidence type="ECO:0000256" key="2">
    <source>
        <dbReference type="ARBA" id="ARBA00023125"/>
    </source>
</evidence>
<dbReference type="InterPro" id="IPR000524">
    <property type="entry name" value="Tscrpt_reg_HTH_GntR"/>
</dbReference>
<keyword evidence="1" id="KW-0805">Transcription regulation</keyword>
<evidence type="ECO:0000313" key="5">
    <source>
        <dbReference type="EMBL" id="SLN18594.1"/>
    </source>
</evidence>
<dbReference type="InterPro" id="IPR011711">
    <property type="entry name" value="GntR_C"/>
</dbReference>
<keyword evidence="3" id="KW-0804">Transcription</keyword>
<organism evidence="5 6">
    <name type="scientific">Roseivivax jejudonensis</name>
    <dbReference type="NCBI Taxonomy" id="1529041"/>
    <lineage>
        <taxon>Bacteria</taxon>
        <taxon>Pseudomonadati</taxon>
        <taxon>Pseudomonadota</taxon>
        <taxon>Alphaproteobacteria</taxon>
        <taxon>Rhodobacterales</taxon>
        <taxon>Roseobacteraceae</taxon>
        <taxon>Roseivivax</taxon>
    </lineage>
</organism>
<gene>
    <name evidence="5" type="ORF">ROJ8625_00637</name>
</gene>
<dbReference type="SMART" id="SM00895">
    <property type="entry name" value="FCD"/>
    <property type="match status" value="1"/>
</dbReference>
<evidence type="ECO:0000313" key="6">
    <source>
        <dbReference type="Proteomes" id="UP000193570"/>
    </source>
</evidence>
<dbReference type="PROSITE" id="PS50949">
    <property type="entry name" value="HTH_GNTR"/>
    <property type="match status" value="1"/>
</dbReference>
<dbReference type="EMBL" id="FWFK01000001">
    <property type="protein sequence ID" value="SLN18594.1"/>
    <property type="molecule type" value="Genomic_DNA"/>
</dbReference>
<dbReference type="GO" id="GO:0003677">
    <property type="term" value="F:DNA binding"/>
    <property type="evidence" value="ECO:0007669"/>
    <property type="project" value="UniProtKB-KW"/>
</dbReference>
<dbReference type="OrthoDB" id="8638122at2"/>
<evidence type="ECO:0000259" key="4">
    <source>
        <dbReference type="PROSITE" id="PS50949"/>
    </source>
</evidence>
<dbReference type="SMART" id="SM00345">
    <property type="entry name" value="HTH_GNTR"/>
    <property type="match status" value="1"/>
</dbReference>
<evidence type="ECO:0000256" key="1">
    <source>
        <dbReference type="ARBA" id="ARBA00023015"/>
    </source>
</evidence>
<reference evidence="5 6" key="1">
    <citation type="submission" date="2017-03" db="EMBL/GenBank/DDBJ databases">
        <authorList>
            <person name="Afonso C.L."/>
            <person name="Miller P.J."/>
            <person name="Scott M.A."/>
            <person name="Spackman E."/>
            <person name="Goraichik I."/>
            <person name="Dimitrov K.M."/>
            <person name="Suarez D.L."/>
            <person name="Swayne D.E."/>
        </authorList>
    </citation>
    <scope>NUCLEOTIDE SEQUENCE [LARGE SCALE GENOMIC DNA]</scope>
    <source>
        <strain evidence="5 6">CECT 8625</strain>
    </source>
</reference>
<dbReference type="RefSeq" id="WP_085790370.1">
    <property type="nucleotide sequence ID" value="NZ_FWFK01000001.1"/>
</dbReference>
<keyword evidence="6" id="KW-1185">Reference proteome</keyword>
<protein>
    <submittedName>
        <fullName evidence="5">Transcriptional regulator NanR</fullName>
    </submittedName>
</protein>
<keyword evidence="2" id="KW-0238">DNA-binding</keyword>
<dbReference type="InterPro" id="IPR036390">
    <property type="entry name" value="WH_DNA-bd_sf"/>
</dbReference>
<dbReference type="PANTHER" id="PTHR43537:SF53">
    <property type="entry name" value="HTH-TYPE TRANSCRIPTIONAL REPRESSOR NANR"/>
    <property type="match status" value="1"/>
</dbReference>
<dbReference type="SUPFAM" id="SSF48008">
    <property type="entry name" value="GntR ligand-binding domain-like"/>
    <property type="match status" value="1"/>
</dbReference>
<dbReference type="SUPFAM" id="SSF46785">
    <property type="entry name" value="Winged helix' DNA-binding domain"/>
    <property type="match status" value="1"/>
</dbReference>
<feature type="domain" description="HTH gntR-type" evidence="4">
    <location>
        <begin position="3"/>
        <end position="70"/>
    </location>
</feature>
<proteinExistence type="predicted"/>
<dbReference type="PANTHER" id="PTHR43537">
    <property type="entry name" value="TRANSCRIPTIONAL REGULATOR, GNTR FAMILY"/>
    <property type="match status" value="1"/>
</dbReference>
<name>A0A1X6YF29_9RHOB</name>
<dbReference type="Pfam" id="PF00392">
    <property type="entry name" value="GntR"/>
    <property type="match status" value="1"/>
</dbReference>
<accession>A0A1X6YF29</accession>
<sequence length="224" mass="24349">MARSEKARIEEDLKARILTGDLRPGTSLEEARLCSEYGLSRTPLREIFQRLGGAGYVTLGANRAPTIAQLDLVGYRSLLRSASLLVAALARQAAEEHRREDLQALREEQASFEAALAAEDPAAAALADHRFHEGVSSLAGNPFLAPGHTRLMIEITRLTVGFYAPADKKDRKQLKRAGSQHGDLLAAIEARDGVAAAAIALQHWDLTREGLDRAMRPEPLPADL</sequence>
<dbReference type="InterPro" id="IPR008920">
    <property type="entry name" value="TF_FadR/GntR_C"/>
</dbReference>
<dbReference type="Pfam" id="PF07729">
    <property type="entry name" value="FCD"/>
    <property type="match status" value="1"/>
</dbReference>
<dbReference type="Gene3D" id="1.10.10.10">
    <property type="entry name" value="Winged helix-like DNA-binding domain superfamily/Winged helix DNA-binding domain"/>
    <property type="match status" value="1"/>
</dbReference>
<evidence type="ECO:0000256" key="3">
    <source>
        <dbReference type="ARBA" id="ARBA00023163"/>
    </source>
</evidence>
<dbReference type="GO" id="GO:0003700">
    <property type="term" value="F:DNA-binding transcription factor activity"/>
    <property type="evidence" value="ECO:0007669"/>
    <property type="project" value="InterPro"/>
</dbReference>
<dbReference type="InterPro" id="IPR036388">
    <property type="entry name" value="WH-like_DNA-bd_sf"/>
</dbReference>
<dbReference type="Proteomes" id="UP000193570">
    <property type="component" value="Unassembled WGS sequence"/>
</dbReference>